<feature type="active site" description="Proton donor/acceptor" evidence="4">
    <location>
        <position position="87"/>
    </location>
</feature>
<dbReference type="PANTHER" id="PTHR11931">
    <property type="entry name" value="PHOSPHOGLYCERATE MUTASE"/>
    <property type="match status" value="1"/>
</dbReference>
<dbReference type="Proteomes" id="UP001580407">
    <property type="component" value="Unassembled WGS sequence"/>
</dbReference>
<feature type="binding site" evidence="4">
    <location>
        <begin position="8"/>
        <end position="15"/>
    </location>
    <ligand>
        <name>substrate</name>
    </ligand>
</feature>
<feature type="active site" description="Tele-phosphohistidine intermediate" evidence="4">
    <location>
        <position position="9"/>
    </location>
</feature>
<comment type="catalytic activity">
    <reaction evidence="4 5">
        <text>(2R)-2-phosphoglycerate = (2R)-3-phosphoglycerate</text>
        <dbReference type="Rhea" id="RHEA:15901"/>
        <dbReference type="ChEBI" id="CHEBI:58272"/>
        <dbReference type="ChEBI" id="CHEBI:58289"/>
        <dbReference type="EC" id="5.4.2.11"/>
    </reaction>
</comment>
<dbReference type="GO" id="GO:0004619">
    <property type="term" value="F:phosphoglycerate mutase activity"/>
    <property type="evidence" value="ECO:0007669"/>
    <property type="project" value="UniProtKB-EC"/>
</dbReference>
<comment type="pathway">
    <text evidence="4 5">Carbohydrate degradation; glycolysis; pyruvate from D-glyceraldehyde 3-phosphate: step 3/5.</text>
</comment>
<dbReference type="HAMAP" id="MF_01039">
    <property type="entry name" value="PGAM_GpmA"/>
    <property type="match status" value="1"/>
</dbReference>
<feature type="binding site" evidence="4">
    <location>
        <position position="98"/>
    </location>
    <ligand>
        <name>substrate</name>
    </ligand>
</feature>
<dbReference type="NCBIfam" id="TIGR01258">
    <property type="entry name" value="pgm_1"/>
    <property type="match status" value="1"/>
</dbReference>
<feature type="site" description="Transition state stabilizer" evidence="4">
    <location>
        <position position="182"/>
    </location>
</feature>
<comment type="caution">
    <text evidence="6">The sequence shown here is derived from an EMBL/GenBank/DDBJ whole genome shotgun (WGS) entry which is preliminary data.</text>
</comment>
<comment type="function">
    <text evidence="4 5">Catalyzes the interconversion of 2-phosphoglycerate and 3-phosphoglycerate.</text>
</comment>
<reference evidence="6 7" key="1">
    <citation type="submission" date="2024-09" db="EMBL/GenBank/DDBJ databases">
        <authorList>
            <person name="Ruan L."/>
        </authorList>
    </citation>
    <scope>NUCLEOTIDE SEQUENCE [LARGE SCALE GENOMIC DNA]</scope>
    <source>
        <strain evidence="6 7">D33</strain>
    </source>
</reference>
<dbReference type="InterPro" id="IPR013078">
    <property type="entry name" value="His_Pase_superF_clade-1"/>
</dbReference>
<keyword evidence="4" id="KW-0312">Gluconeogenesis</keyword>
<sequence>MYKLVLIRHGESQWNKANLFTGWMDVDLSDKGIQEALHAGRLLKEEQFVFDVAYTSYLKRAIKTLDYVLEEMDLLWIPVYKTWQLNERHYGALQGLSKTATAEKYGEEQVRLWRRSYDVLPPALTKDDNRYPKNDVKYRGIDDEFIPLTESLKETVVRVKDYWDKEIAPQIKAGKNVIIAAHGNSLRALIKFLDNLSSDEIIDVNVPTGTPLVYTLDDQLHPVGKYYLGSEQHIESKIQEVAEPDKIME</sequence>
<comment type="similarity">
    <text evidence="1 4">Belongs to the phosphoglycerate mutase family. BPG-dependent PGAM subfamily.</text>
</comment>
<feature type="binding site" evidence="4">
    <location>
        <begin position="183"/>
        <end position="184"/>
    </location>
    <ligand>
        <name>substrate</name>
    </ligand>
</feature>
<dbReference type="Gene3D" id="3.40.50.1240">
    <property type="entry name" value="Phosphoglycerate mutase-like"/>
    <property type="match status" value="1"/>
</dbReference>
<dbReference type="SMART" id="SM00855">
    <property type="entry name" value="PGAM"/>
    <property type="match status" value="1"/>
</dbReference>
<evidence type="ECO:0000256" key="4">
    <source>
        <dbReference type="HAMAP-Rule" id="MF_01039"/>
    </source>
</evidence>
<keyword evidence="7" id="KW-1185">Reference proteome</keyword>
<name>A0ABV5B6E5_9BACL</name>
<dbReference type="InterPro" id="IPR029033">
    <property type="entry name" value="His_PPase_superfam"/>
</dbReference>
<dbReference type="SUPFAM" id="SSF53254">
    <property type="entry name" value="Phosphoglycerate mutase-like"/>
    <property type="match status" value="1"/>
</dbReference>
<dbReference type="InterPro" id="IPR005952">
    <property type="entry name" value="Phosphogly_mut1"/>
</dbReference>
<evidence type="ECO:0000256" key="2">
    <source>
        <dbReference type="ARBA" id="ARBA00023152"/>
    </source>
</evidence>
<dbReference type="Pfam" id="PF00300">
    <property type="entry name" value="His_Phos_1"/>
    <property type="match status" value="1"/>
</dbReference>
<protein>
    <recommendedName>
        <fullName evidence="4 5">2,3-bisphosphoglycerate-dependent phosphoglycerate mutase</fullName>
        <shortName evidence="4">BPG-dependent PGAM</shortName>
        <shortName evidence="4">PGAM</shortName>
        <shortName evidence="4">Phosphoglyceromutase</shortName>
        <shortName evidence="4">dPGM</shortName>
        <ecNumber evidence="4 5">5.4.2.11</ecNumber>
    </recommendedName>
</protein>
<feature type="binding site" evidence="4">
    <location>
        <begin position="114"/>
        <end position="115"/>
    </location>
    <ligand>
        <name>substrate</name>
    </ligand>
</feature>
<accession>A0ABV5B6E5</accession>
<evidence type="ECO:0000313" key="7">
    <source>
        <dbReference type="Proteomes" id="UP001580407"/>
    </source>
</evidence>
<dbReference type="PROSITE" id="PS00175">
    <property type="entry name" value="PG_MUTASE"/>
    <property type="match status" value="1"/>
</dbReference>
<evidence type="ECO:0000256" key="3">
    <source>
        <dbReference type="ARBA" id="ARBA00023235"/>
    </source>
</evidence>
<dbReference type="PIRSF" id="PIRSF000709">
    <property type="entry name" value="6PFK_2-Ptase"/>
    <property type="match status" value="1"/>
</dbReference>
<feature type="binding site" evidence="4">
    <location>
        <begin position="87"/>
        <end position="90"/>
    </location>
    <ligand>
        <name>substrate</name>
    </ligand>
</feature>
<proteinExistence type="inferred from homology"/>
<keyword evidence="2 4" id="KW-0324">Glycolysis</keyword>
<organism evidence="6 7">
    <name type="scientific">Paenibacillus terreus</name>
    <dbReference type="NCBI Taxonomy" id="1387834"/>
    <lineage>
        <taxon>Bacteria</taxon>
        <taxon>Bacillati</taxon>
        <taxon>Bacillota</taxon>
        <taxon>Bacilli</taxon>
        <taxon>Bacillales</taxon>
        <taxon>Paenibacillaceae</taxon>
        <taxon>Paenibacillus</taxon>
    </lineage>
</organism>
<gene>
    <name evidence="4 6" type="primary">gpmA</name>
    <name evidence="6" type="ORF">ACE3NQ_10060</name>
</gene>
<dbReference type="EC" id="5.4.2.11" evidence="4 5"/>
<keyword evidence="3 4" id="KW-0413">Isomerase</keyword>
<feature type="binding site" evidence="4">
    <location>
        <position position="60"/>
    </location>
    <ligand>
        <name>substrate</name>
    </ligand>
</feature>
<feature type="binding site" evidence="4">
    <location>
        <begin position="21"/>
        <end position="22"/>
    </location>
    <ligand>
        <name>substrate</name>
    </ligand>
</feature>
<dbReference type="RefSeq" id="WP_375525040.1">
    <property type="nucleotide sequence ID" value="NZ_JBHILM010000009.1"/>
</dbReference>
<dbReference type="NCBIfam" id="NF010713">
    <property type="entry name" value="PRK14115.1"/>
    <property type="match status" value="1"/>
</dbReference>
<evidence type="ECO:0000256" key="1">
    <source>
        <dbReference type="ARBA" id="ARBA00006717"/>
    </source>
</evidence>
<evidence type="ECO:0000313" key="6">
    <source>
        <dbReference type="EMBL" id="MFB5681254.1"/>
    </source>
</evidence>
<dbReference type="EMBL" id="JBHILM010000009">
    <property type="protein sequence ID" value="MFB5681254.1"/>
    <property type="molecule type" value="Genomic_DNA"/>
</dbReference>
<dbReference type="CDD" id="cd07067">
    <property type="entry name" value="HP_PGM_like"/>
    <property type="match status" value="1"/>
</dbReference>
<dbReference type="InterPro" id="IPR001345">
    <property type="entry name" value="PG/BPGM_mutase_AS"/>
</dbReference>
<evidence type="ECO:0000256" key="5">
    <source>
        <dbReference type="RuleBase" id="RU004512"/>
    </source>
</evidence>